<gene>
    <name evidence="1" type="ORF">DIJ64_07165</name>
</gene>
<dbReference type="Proteomes" id="UP000249682">
    <property type="component" value="Chromosome"/>
</dbReference>
<evidence type="ECO:0000313" key="2">
    <source>
        <dbReference type="Proteomes" id="UP000249682"/>
    </source>
</evidence>
<sequence length="67" mass="7516">MYTQQTKLGRLILSKVNTPGFVLRLEIPLRIKQPAFRHPRGRITAVVPTIPDPAITTQASAIIFCFI</sequence>
<dbReference type="EMBL" id="CP029543">
    <property type="protein sequence ID" value="AWV47929.1"/>
    <property type="molecule type" value="Genomic_DNA"/>
</dbReference>
<accession>A0AAD2JEC6</accession>
<name>A0AAD2JEC6_MYCLR</name>
<organism evidence="1 2">
    <name type="scientific">Mycobacterium leprae</name>
    <dbReference type="NCBI Taxonomy" id="1769"/>
    <lineage>
        <taxon>Bacteria</taxon>
        <taxon>Bacillati</taxon>
        <taxon>Actinomycetota</taxon>
        <taxon>Actinomycetes</taxon>
        <taxon>Mycobacteriales</taxon>
        <taxon>Mycobacteriaceae</taxon>
        <taxon>Mycobacterium</taxon>
    </lineage>
</organism>
<reference evidence="1 2" key="1">
    <citation type="submission" date="2018-05" db="EMBL/GenBank/DDBJ databases">
        <title>Evolution of small genomes with special reference to Mycobacterium leprae.</title>
        <authorList>
            <person name="Mohanty P.S."/>
            <person name="Bansal A.K."/>
            <person name="Gupta U.D."/>
            <person name="Naaz F."/>
            <person name="Dwivedi V.D."/>
            <person name="Singh H."/>
            <person name="Gupta G."/>
            <person name="Sharma S."/>
            <person name="Arora M."/>
        </authorList>
    </citation>
    <scope>NUCLEOTIDE SEQUENCE [LARGE SCALE GENOMIC DNA]</scope>
    <source>
        <strain evidence="1 2">MRHRU-235-G</strain>
    </source>
</reference>
<proteinExistence type="predicted"/>
<protein>
    <submittedName>
        <fullName evidence="1">Uncharacterized protein</fullName>
    </submittedName>
</protein>
<evidence type="ECO:0000313" key="1">
    <source>
        <dbReference type="EMBL" id="AWV47929.1"/>
    </source>
</evidence>
<dbReference type="AlphaFoldDB" id="A0AAD2JEC6"/>